<keyword evidence="6 13" id="KW-0441">Lipid A biosynthesis</keyword>
<evidence type="ECO:0000256" key="7">
    <source>
        <dbReference type="ARBA" id="ARBA00022679"/>
    </source>
</evidence>
<evidence type="ECO:0000256" key="12">
    <source>
        <dbReference type="ARBA" id="ARBA00029757"/>
    </source>
</evidence>
<evidence type="ECO:0000256" key="1">
    <source>
        <dbReference type="ARBA" id="ARBA00002274"/>
    </source>
</evidence>
<dbReference type="HAMAP" id="MF_00409">
    <property type="entry name" value="LpxK"/>
    <property type="match status" value="1"/>
</dbReference>
<evidence type="ECO:0000256" key="13">
    <source>
        <dbReference type="HAMAP-Rule" id="MF_00409"/>
    </source>
</evidence>
<comment type="catalytic activity">
    <reaction evidence="13">
        <text>a lipid A disaccharide + ATP = a lipid IVA + ADP + H(+)</text>
        <dbReference type="Rhea" id="RHEA:67840"/>
        <dbReference type="ChEBI" id="CHEBI:15378"/>
        <dbReference type="ChEBI" id="CHEBI:30616"/>
        <dbReference type="ChEBI" id="CHEBI:176343"/>
        <dbReference type="ChEBI" id="CHEBI:176425"/>
        <dbReference type="ChEBI" id="CHEBI:456216"/>
        <dbReference type="EC" id="2.7.1.130"/>
    </reaction>
</comment>
<keyword evidence="10 13" id="KW-0067">ATP-binding</keyword>
<keyword evidence="11 13" id="KW-0443">Lipid metabolism</keyword>
<name>A0ABN4YK66_9GAMM</name>
<evidence type="ECO:0000256" key="3">
    <source>
        <dbReference type="ARBA" id="ARBA00012071"/>
    </source>
</evidence>
<keyword evidence="9 13" id="KW-0418">Kinase</keyword>
<evidence type="ECO:0000313" key="15">
    <source>
        <dbReference type="Proteomes" id="UP000191820"/>
    </source>
</evidence>
<dbReference type="NCBIfam" id="TIGR00682">
    <property type="entry name" value="lpxK"/>
    <property type="match status" value="1"/>
</dbReference>
<evidence type="ECO:0000256" key="8">
    <source>
        <dbReference type="ARBA" id="ARBA00022741"/>
    </source>
</evidence>
<dbReference type="EC" id="2.7.1.130" evidence="3 13"/>
<evidence type="ECO:0000256" key="5">
    <source>
        <dbReference type="ARBA" id="ARBA00022516"/>
    </source>
</evidence>
<dbReference type="RefSeq" id="WP_080915984.1">
    <property type="nucleotide sequence ID" value="NZ_CP020472.1"/>
</dbReference>
<keyword evidence="5 13" id="KW-0444">Lipid biosynthesis</keyword>
<evidence type="ECO:0000256" key="11">
    <source>
        <dbReference type="ARBA" id="ARBA00023098"/>
    </source>
</evidence>
<accession>A0ABN4YK66</accession>
<evidence type="ECO:0000256" key="2">
    <source>
        <dbReference type="ARBA" id="ARBA00004870"/>
    </source>
</evidence>
<gene>
    <name evidence="13" type="primary">lpxK</name>
    <name evidence="14" type="ORF">SJ2017_2475</name>
</gene>
<evidence type="ECO:0000256" key="4">
    <source>
        <dbReference type="ARBA" id="ARBA00016436"/>
    </source>
</evidence>
<dbReference type="PANTHER" id="PTHR42724">
    <property type="entry name" value="TETRAACYLDISACCHARIDE 4'-KINASE"/>
    <property type="match status" value="1"/>
</dbReference>
<organism evidence="14 15">
    <name type="scientific">Shewanella japonica</name>
    <dbReference type="NCBI Taxonomy" id="93973"/>
    <lineage>
        <taxon>Bacteria</taxon>
        <taxon>Pseudomonadati</taxon>
        <taxon>Pseudomonadota</taxon>
        <taxon>Gammaproteobacteria</taxon>
        <taxon>Alteromonadales</taxon>
        <taxon>Shewanellaceae</taxon>
        <taxon>Shewanella</taxon>
    </lineage>
</organism>
<dbReference type="SUPFAM" id="SSF52540">
    <property type="entry name" value="P-loop containing nucleoside triphosphate hydrolases"/>
    <property type="match status" value="1"/>
</dbReference>
<keyword evidence="15" id="KW-1185">Reference proteome</keyword>
<evidence type="ECO:0000256" key="10">
    <source>
        <dbReference type="ARBA" id="ARBA00022840"/>
    </source>
</evidence>
<evidence type="ECO:0000256" key="6">
    <source>
        <dbReference type="ARBA" id="ARBA00022556"/>
    </source>
</evidence>
<dbReference type="PANTHER" id="PTHR42724:SF1">
    <property type="entry name" value="TETRAACYLDISACCHARIDE 4'-KINASE, MITOCHONDRIAL-RELATED"/>
    <property type="match status" value="1"/>
</dbReference>
<dbReference type="Pfam" id="PF02606">
    <property type="entry name" value="LpxK"/>
    <property type="match status" value="1"/>
</dbReference>
<comment type="pathway">
    <text evidence="2 13">Glycolipid biosynthesis; lipid IV(A) biosynthesis; lipid IV(A) from (3R)-3-hydroxytetradecanoyl-[acyl-carrier-protein] and UDP-N-acetyl-alpha-D-glucosamine: step 6/6.</text>
</comment>
<dbReference type="EMBL" id="CP020472">
    <property type="protein sequence ID" value="ARD22765.1"/>
    <property type="molecule type" value="Genomic_DNA"/>
</dbReference>
<keyword evidence="7 13" id="KW-0808">Transferase</keyword>
<keyword evidence="8 13" id="KW-0547">Nucleotide-binding</keyword>
<evidence type="ECO:0000313" key="14">
    <source>
        <dbReference type="EMBL" id="ARD22765.1"/>
    </source>
</evidence>
<sequence length="338" mass="37379">MQALVNKIWYQGHPAKWLLMPLSWLFGLITWLRRLGFSLGIKQAETLPVPVIVAGNITAGGSGKTPTVIYLIDLLRQHGYKPGVISRGYGVKINGVKSVNLTDKAVDVGDEPAMIVARTNVPMVVGAKRIDAAQKLLSDFDVDVIISDDGLQHYALARDIELAIVDGQRRYGNECLIPAGPLREGIWRLNTIDWVINNGGSAQNDEVAMQLAPCSLTRVDSAASSNTSSWQSEPAVAMAGIGNPQRFFDSLSALEYDIVQTHEFEDHQAFDKQALAQLSEENPLIMTEKDAVKCRDFAQQNWWYLPVNAKLNKSFDQAFLNRLEQVVKVKQGNLHGVR</sequence>
<protein>
    <recommendedName>
        <fullName evidence="4 13">Tetraacyldisaccharide 4'-kinase</fullName>
        <ecNumber evidence="3 13">2.7.1.130</ecNumber>
    </recommendedName>
    <alternativeName>
        <fullName evidence="12 13">Lipid A 4'-kinase</fullName>
    </alternativeName>
</protein>
<evidence type="ECO:0000256" key="9">
    <source>
        <dbReference type="ARBA" id="ARBA00022777"/>
    </source>
</evidence>
<dbReference type="CDD" id="cd01983">
    <property type="entry name" value="SIMIBI"/>
    <property type="match status" value="1"/>
</dbReference>
<dbReference type="InterPro" id="IPR003758">
    <property type="entry name" value="LpxK"/>
</dbReference>
<feature type="binding site" evidence="13">
    <location>
        <begin position="58"/>
        <end position="65"/>
    </location>
    <ligand>
        <name>ATP</name>
        <dbReference type="ChEBI" id="CHEBI:30616"/>
    </ligand>
</feature>
<reference evidence="14 15" key="1">
    <citation type="submission" date="2017-03" db="EMBL/GenBank/DDBJ databases">
        <title>Genome sequencing of Shewanella japonica KCTC 22435.</title>
        <authorList>
            <person name="Kim K.M."/>
        </authorList>
    </citation>
    <scope>NUCLEOTIDE SEQUENCE [LARGE SCALE GENOMIC DNA]</scope>
    <source>
        <strain evidence="14 15">KCTC 22435</strain>
    </source>
</reference>
<comment type="function">
    <text evidence="1 13">Transfers the gamma-phosphate of ATP to the 4'-position of a tetraacyldisaccharide 1-phosphate intermediate (termed DS-1-P) to form tetraacyldisaccharide 1,4'-bis-phosphate (lipid IVA).</text>
</comment>
<dbReference type="InterPro" id="IPR027417">
    <property type="entry name" value="P-loop_NTPase"/>
</dbReference>
<comment type="similarity">
    <text evidence="13">Belongs to the LpxK family.</text>
</comment>
<dbReference type="Proteomes" id="UP000191820">
    <property type="component" value="Chromosome"/>
</dbReference>
<proteinExistence type="inferred from homology"/>